<proteinExistence type="predicted"/>
<evidence type="ECO:0000313" key="2">
    <source>
        <dbReference type="Proteomes" id="UP000006565"/>
    </source>
</evidence>
<dbReference type="KEGG" id="mpi:Mpet_0476"/>
<dbReference type="Proteomes" id="UP000006565">
    <property type="component" value="Chromosome"/>
</dbReference>
<organism evidence="1 2">
    <name type="scientific">Methanolacinia petrolearia (strain DSM 11571 / OCM 486 / SEBR 4847)</name>
    <name type="common">Methanoplanus petrolearius</name>
    <dbReference type="NCBI Taxonomy" id="679926"/>
    <lineage>
        <taxon>Archaea</taxon>
        <taxon>Methanobacteriati</taxon>
        <taxon>Methanobacteriota</taxon>
        <taxon>Stenosarchaea group</taxon>
        <taxon>Methanomicrobia</taxon>
        <taxon>Methanomicrobiales</taxon>
        <taxon>Methanomicrobiaceae</taxon>
        <taxon>Methanolacinia</taxon>
    </lineage>
</organism>
<dbReference type="HOGENOM" id="CLU_2204149_0_0_2"/>
<keyword evidence="2" id="KW-1185">Reference proteome</keyword>
<reference evidence="1 2" key="1">
    <citation type="journal article" date="2010" name="Stand. Genomic Sci.">
        <title>Complete genome sequence of Methanoplanus petrolearius type strain (SEBR 4847).</title>
        <authorList>
            <person name="Brambilla E."/>
            <person name="Djao O.D."/>
            <person name="Daligault H."/>
            <person name="Lapidus A."/>
            <person name="Lucas S."/>
            <person name="Hammon N."/>
            <person name="Nolan M."/>
            <person name="Tice H."/>
            <person name="Cheng J.F."/>
            <person name="Han C."/>
            <person name="Tapia R."/>
            <person name="Goodwin L."/>
            <person name="Pitluck S."/>
            <person name="Liolios K."/>
            <person name="Ivanova N."/>
            <person name="Mavromatis K."/>
            <person name="Mikhailova N."/>
            <person name="Pati A."/>
            <person name="Chen A."/>
            <person name="Palaniappan K."/>
            <person name="Land M."/>
            <person name="Hauser L."/>
            <person name="Chang Y.J."/>
            <person name="Jeffries C.D."/>
            <person name="Rohde M."/>
            <person name="Spring S."/>
            <person name="Sikorski J."/>
            <person name="Goker M."/>
            <person name="Woyke T."/>
            <person name="Bristow J."/>
            <person name="Eisen J.A."/>
            <person name="Markowitz V."/>
            <person name="Hugenholtz P."/>
            <person name="Kyrpides N.C."/>
            <person name="Klenk H.P."/>
        </authorList>
    </citation>
    <scope>NUCLEOTIDE SEQUENCE [LARGE SCALE GENOMIC DNA]</scope>
    <source>
        <strain evidence="2">DSM 11571 / OCM 486 / SEBR 4847</strain>
    </source>
</reference>
<sequence>MKSHPMIKMKETNKRKTFVCCYKKSEKENGSPRNKPCTTTCCLRTANRNSTFRKISKTADPVPLYLIPQALSKEIRELGESIIGIDVRRTRGHNYSISMITSAKGGRNP</sequence>
<name>E1RH26_METP4</name>
<protein>
    <submittedName>
        <fullName evidence="1">Uncharacterized protein</fullName>
    </submittedName>
</protein>
<dbReference type="eggNOG" id="arCOG09583">
    <property type="taxonomic scope" value="Archaea"/>
</dbReference>
<gene>
    <name evidence="1" type="ordered locus">Mpet_0476</name>
</gene>
<dbReference type="AlphaFoldDB" id="E1RH26"/>
<dbReference type="EMBL" id="CP002117">
    <property type="protein sequence ID" value="ADN35250.1"/>
    <property type="molecule type" value="Genomic_DNA"/>
</dbReference>
<evidence type="ECO:0000313" key="1">
    <source>
        <dbReference type="EMBL" id="ADN35250.1"/>
    </source>
</evidence>
<accession>E1RH26</accession>